<dbReference type="PROSITE" id="PS00973">
    <property type="entry name" value="USP_2"/>
    <property type="match status" value="1"/>
</dbReference>
<dbReference type="InterPro" id="IPR038765">
    <property type="entry name" value="Papain-like_cys_pep_sf"/>
</dbReference>
<dbReference type="OrthoDB" id="333239at2759"/>
<dbReference type="CDD" id="cd02657">
    <property type="entry name" value="Peptidase_C19A"/>
    <property type="match status" value="1"/>
</dbReference>
<dbReference type="PROSITE" id="PS00972">
    <property type="entry name" value="USP_1"/>
    <property type="match status" value="1"/>
</dbReference>
<dbReference type="Pfam" id="PF00240">
    <property type="entry name" value="ubiquitin"/>
    <property type="match status" value="1"/>
</dbReference>
<comment type="catalytic activity">
    <reaction evidence="1 6">
        <text>Thiol-dependent hydrolysis of ester, thioester, amide, peptide and isopeptide bonds formed by the C-terminal Gly of ubiquitin (a 76-residue protein attached to proteins as an intracellular targeting signal).</text>
        <dbReference type="EC" id="3.4.19.12"/>
    </reaction>
</comment>
<comment type="similarity">
    <text evidence="6">Belongs to the peptidase C19 family.</text>
</comment>
<dbReference type="PANTHER" id="PTHR43982:SF1">
    <property type="entry name" value="UBIQUITIN CARBOXYL-TERMINAL HYDROLASE 14"/>
    <property type="match status" value="1"/>
</dbReference>
<dbReference type="PROSITE" id="PS50053">
    <property type="entry name" value="UBIQUITIN_2"/>
    <property type="match status" value="1"/>
</dbReference>
<dbReference type="InterPro" id="IPR000626">
    <property type="entry name" value="Ubiquitin-like_dom"/>
</dbReference>
<dbReference type="AlphaFoldDB" id="A0A5E8BJE2"/>
<organism evidence="9 10">
    <name type="scientific">Magnusiomyces paraingens</name>
    <dbReference type="NCBI Taxonomy" id="2606893"/>
    <lineage>
        <taxon>Eukaryota</taxon>
        <taxon>Fungi</taxon>
        <taxon>Dikarya</taxon>
        <taxon>Ascomycota</taxon>
        <taxon>Saccharomycotina</taxon>
        <taxon>Dipodascomycetes</taxon>
        <taxon>Dipodascales</taxon>
        <taxon>Dipodascaceae</taxon>
        <taxon>Magnusiomyces</taxon>
    </lineage>
</organism>
<feature type="domain" description="Ubiquitin-like" evidence="7">
    <location>
        <begin position="4"/>
        <end position="72"/>
    </location>
</feature>
<keyword evidence="5 6" id="KW-0788">Thiol protease</keyword>
<dbReference type="GO" id="GO:0043161">
    <property type="term" value="P:proteasome-mediated ubiquitin-dependent protein catabolic process"/>
    <property type="evidence" value="ECO:0007669"/>
    <property type="project" value="InterPro"/>
</dbReference>
<dbReference type="GO" id="GO:0016579">
    <property type="term" value="P:protein deubiquitination"/>
    <property type="evidence" value="ECO:0007669"/>
    <property type="project" value="InterPro"/>
</dbReference>
<dbReference type="RefSeq" id="XP_031852983.1">
    <property type="nucleotide sequence ID" value="XM_031997092.1"/>
</dbReference>
<dbReference type="SMART" id="SM00213">
    <property type="entry name" value="UBQ"/>
    <property type="match status" value="1"/>
</dbReference>
<dbReference type="GeneID" id="43581192"/>
<dbReference type="SUPFAM" id="SSF54001">
    <property type="entry name" value="Cysteine proteinases"/>
    <property type="match status" value="1"/>
</dbReference>
<keyword evidence="3 6" id="KW-0833">Ubl conjugation pathway</keyword>
<dbReference type="InterPro" id="IPR044635">
    <property type="entry name" value="UBP14-like"/>
</dbReference>
<dbReference type="EMBL" id="CABVLU010000002">
    <property type="protein sequence ID" value="VVT49647.1"/>
    <property type="molecule type" value="Genomic_DNA"/>
</dbReference>
<accession>A0A5E8BJE2</accession>
<dbReference type="SUPFAM" id="SSF54236">
    <property type="entry name" value="Ubiquitin-like"/>
    <property type="match status" value="1"/>
</dbReference>
<keyword evidence="10" id="KW-1185">Reference proteome</keyword>
<dbReference type="GO" id="GO:0070628">
    <property type="term" value="F:proteasome binding"/>
    <property type="evidence" value="ECO:0007669"/>
    <property type="project" value="TreeGrafter"/>
</dbReference>
<dbReference type="Pfam" id="PF00443">
    <property type="entry name" value="UCH"/>
    <property type="match status" value="1"/>
</dbReference>
<dbReference type="CDD" id="cd16104">
    <property type="entry name" value="Ubl_USP14_like"/>
    <property type="match status" value="1"/>
</dbReference>
<dbReference type="Gene3D" id="3.90.70.10">
    <property type="entry name" value="Cysteine proteinases"/>
    <property type="match status" value="1"/>
</dbReference>
<evidence type="ECO:0000256" key="4">
    <source>
        <dbReference type="ARBA" id="ARBA00022801"/>
    </source>
</evidence>
<evidence type="ECO:0000313" key="10">
    <source>
        <dbReference type="Proteomes" id="UP000398389"/>
    </source>
</evidence>
<evidence type="ECO:0000256" key="6">
    <source>
        <dbReference type="RuleBase" id="RU366025"/>
    </source>
</evidence>
<dbReference type="PROSITE" id="PS50235">
    <property type="entry name" value="USP_3"/>
    <property type="match status" value="1"/>
</dbReference>
<evidence type="ECO:0000256" key="2">
    <source>
        <dbReference type="ARBA" id="ARBA00022670"/>
    </source>
</evidence>
<protein>
    <recommendedName>
        <fullName evidence="6">Ubiquitin carboxyl-terminal hydrolase</fullName>
        <ecNumber evidence="6">3.4.19.12</ecNumber>
    </recommendedName>
</protein>
<dbReference type="EC" id="3.4.19.12" evidence="6"/>
<reference evidence="9 10" key="1">
    <citation type="submission" date="2019-09" db="EMBL/GenBank/DDBJ databases">
        <authorList>
            <person name="Brejova B."/>
        </authorList>
    </citation>
    <scope>NUCLEOTIDE SEQUENCE [LARGE SCALE GENOMIC DNA]</scope>
</reference>
<keyword evidence="4 6" id="KW-0378">Hydrolase</keyword>
<gene>
    <name evidence="9" type="ORF">SAPINGB_P002373</name>
</gene>
<keyword evidence="2 6" id="KW-0645">Protease</keyword>
<evidence type="ECO:0000256" key="3">
    <source>
        <dbReference type="ARBA" id="ARBA00022786"/>
    </source>
</evidence>
<dbReference type="InterPro" id="IPR001394">
    <property type="entry name" value="Peptidase_C19_UCH"/>
</dbReference>
<dbReference type="InterPro" id="IPR018200">
    <property type="entry name" value="USP_CS"/>
</dbReference>
<proteinExistence type="inferred from homology"/>
<dbReference type="Proteomes" id="UP000398389">
    <property type="component" value="Unassembled WGS sequence"/>
</dbReference>
<dbReference type="GO" id="GO:0061136">
    <property type="term" value="P:regulation of proteasomal protein catabolic process"/>
    <property type="evidence" value="ECO:0007669"/>
    <property type="project" value="TreeGrafter"/>
</dbReference>
<feature type="domain" description="USP" evidence="8">
    <location>
        <begin position="107"/>
        <end position="483"/>
    </location>
</feature>
<dbReference type="InterPro" id="IPR029071">
    <property type="entry name" value="Ubiquitin-like_domsf"/>
</dbReference>
<dbReference type="PANTHER" id="PTHR43982">
    <property type="entry name" value="UBIQUITIN CARBOXYL-TERMINAL HYDROLASE"/>
    <property type="match status" value="1"/>
</dbReference>
<dbReference type="Gene3D" id="3.10.20.90">
    <property type="entry name" value="Phosphatidylinositol 3-kinase Catalytic Subunit, Chain A, domain 1"/>
    <property type="match status" value="1"/>
</dbReference>
<dbReference type="GO" id="GO:0004843">
    <property type="term" value="F:cysteine-type deubiquitinase activity"/>
    <property type="evidence" value="ECO:0007669"/>
    <property type="project" value="UniProtKB-UniRule"/>
</dbReference>
<evidence type="ECO:0000256" key="5">
    <source>
        <dbReference type="ARBA" id="ARBA00022807"/>
    </source>
</evidence>
<evidence type="ECO:0000256" key="1">
    <source>
        <dbReference type="ARBA" id="ARBA00000707"/>
    </source>
</evidence>
<sequence>MSTVPVVVRHAGKKYELEIDLSEPGIVFKNQLYSLTGVSPERQKILVKGGQLKDDADLSTLKIKPGHAFMLLGTPGDDAQPPAVVPPPKFIEDMSEAQIAQETKYPTGLQNLGNTCYLNSTLQALRTIPEVRGALNTYSGPPTDVTGSLRRLYSGMDSGISVPSSFLSAFKARFPQFAEVDNRGYPKQQDAEEAWSTLINLLRGSLKSSSDVSTVEEYMSGAFETELKSVETPEDEVKKEVVPFYKLDCHISINTNYLKDGILDGLSETVEKHNPELGRDAEYQLTKRITRLPKYLTVHYVRFYWRRDTQKNSKILRKVVFPKELDVTDLCTDELKTHTVPVREKLMEIRKEEEDTRRAAKKLKLNAGAAVASAAAEIKDAVTPEKKAEYKEALDRVVKEHLDPSAGPGSNPSGLYELQAVVTHQGASADSGHYQAFVRNDAEEGQWWRFNDNKVTIVDESKIDALAGGGESDSALILLYREASI</sequence>
<evidence type="ECO:0000259" key="7">
    <source>
        <dbReference type="PROSITE" id="PS50053"/>
    </source>
</evidence>
<name>A0A5E8BJE2_9ASCO</name>
<evidence type="ECO:0000313" key="9">
    <source>
        <dbReference type="EMBL" id="VVT49647.1"/>
    </source>
</evidence>
<evidence type="ECO:0000259" key="8">
    <source>
        <dbReference type="PROSITE" id="PS50235"/>
    </source>
</evidence>
<dbReference type="InterPro" id="IPR028889">
    <property type="entry name" value="USP"/>
</dbReference>